<accession>A0A2J6X5C9</accession>
<protein>
    <submittedName>
        <fullName evidence="1">Uncharacterized protein</fullName>
    </submittedName>
</protein>
<organism evidence="1 2">
    <name type="scientific">Chloroflexus aggregans</name>
    <dbReference type="NCBI Taxonomy" id="152260"/>
    <lineage>
        <taxon>Bacteria</taxon>
        <taxon>Bacillati</taxon>
        <taxon>Chloroflexota</taxon>
        <taxon>Chloroflexia</taxon>
        <taxon>Chloroflexales</taxon>
        <taxon>Chloroflexineae</taxon>
        <taxon>Chloroflexaceae</taxon>
        <taxon>Chloroflexus</taxon>
    </lineage>
</organism>
<name>A0A2J6X5C9_9CHLR</name>
<dbReference type="EMBL" id="PNIQ01000514">
    <property type="protein sequence ID" value="PMP81740.1"/>
    <property type="molecule type" value="Genomic_DNA"/>
</dbReference>
<evidence type="ECO:0000313" key="2">
    <source>
        <dbReference type="Proteomes" id="UP000243376"/>
    </source>
</evidence>
<proteinExistence type="predicted"/>
<sequence length="221" mass="24895">MLTYEQLISLLIESLEEQDLPIAHTQELLDVHSLGRNLRITCLPPNLDTNGVWMQPPLRAMITVNWPAELTVASLHGQPIIDIIHKIVNEQMPSVQPLSTLLLEVTYFLPLSDEERQAADIELLAARVFDLFIDQPNVEDNLEISGVLRAQGRQASILAHLTATRLFPVEQLNVDSVTETIDTLCNELREMLPQLANVFQAAKIDNDRGFDPQFYLRPPTA</sequence>
<dbReference type="AlphaFoldDB" id="A0A2J6X5C9"/>
<gene>
    <name evidence="1" type="ORF">C0184_07785</name>
</gene>
<comment type="caution">
    <text evidence="1">The sequence shown here is derived from an EMBL/GenBank/DDBJ whole genome shotgun (WGS) entry which is preliminary data.</text>
</comment>
<evidence type="ECO:0000313" key="1">
    <source>
        <dbReference type="EMBL" id="PMP81740.1"/>
    </source>
</evidence>
<dbReference type="Proteomes" id="UP000243376">
    <property type="component" value="Unassembled WGS sequence"/>
</dbReference>
<reference evidence="1 2" key="1">
    <citation type="submission" date="2018-01" db="EMBL/GenBank/DDBJ databases">
        <title>Metagenomic assembled genomes from two thermal pools in the Uzon Caldera, Kamchatka, Russia.</title>
        <authorList>
            <person name="Wilkins L."/>
            <person name="Ettinger C."/>
        </authorList>
    </citation>
    <scope>NUCLEOTIDE SEQUENCE [LARGE SCALE GENOMIC DNA]</scope>
    <source>
        <strain evidence="1">ZAV-02</strain>
    </source>
</reference>